<evidence type="ECO:0000313" key="2">
    <source>
        <dbReference type="Proteomes" id="UP000658690"/>
    </source>
</evidence>
<proteinExistence type="predicted"/>
<name>A0ABX1ZGP3_9BACL</name>
<evidence type="ECO:0008006" key="3">
    <source>
        <dbReference type="Google" id="ProtNLM"/>
    </source>
</evidence>
<reference evidence="1 2" key="1">
    <citation type="submission" date="2019-10" db="EMBL/GenBank/DDBJ databases">
        <title>Description of Paenibacillus choica sp. nov.</title>
        <authorList>
            <person name="Carlier A."/>
            <person name="Qi S."/>
        </authorList>
    </citation>
    <scope>NUCLEOTIDE SEQUENCE [LARGE SCALE GENOMIC DNA]</scope>
    <source>
        <strain evidence="1 2">LMG 31460</strain>
    </source>
</reference>
<organism evidence="1 2">
    <name type="scientific">Paenibacillus germinis</name>
    <dbReference type="NCBI Taxonomy" id="2654979"/>
    <lineage>
        <taxon>Bacteria</taxon>
        <taxon>Bacillati</taxon>
        <taxon>Bacillota</taxon>
        <taxon>Bacilli</taxon>
        <taxon>Bacillales</taxon>
        <taxon>Paenibacillaceae</taxon>
        <taxon>Paenibacillus</taxon>
    </lineage>
</organism>
<accession>A0ABX1ZGP3</accession>
<comment type="caution">
    <text evidence="1">The sequence shown here is derived from an EMBL/GenBank/DDBJ whole genome shotgun (WGS) entry which is preliminary data.</text>
</comment>
<gene>
    <name evidence="1" type="ORF">GC102_37605</name>
</gene>
<keyword evidence="2" id="KW-1185">Reference proteome</keyword>
<protein>
    <recommendedName>
        <fullName evidence="3">GNAT family N-acetyltransferase</fullName>
    </recommendedName>
</protein>
<dbReference type="RefSeq" id="WP_171694099.1">
    <property type="nucleotide sequence ID" value="NZ_WHOC01000197.1"/>
</dbReference>
<dbReference type="Proteomes" id="UP000658690">
    <property type="component" value="Unassembled WGS sequence"/>
</dbReference>
<sequence>MKADNLPFEDYLIDTDDEEVIWIKNRAFVIRPATDDDIERIGKGIPPLTEIENTYSRSRDSS</sequence>
<dbReference type="EMBL" id="WHOC01000197">
    <property type="protein sequence ID" value="NOU91401.1"/>
    <property type="molecule type" value="Genomic_DNA"/>
</dbReference>
<evidence type="ECO:0000313" key="1">
    <source>
        <dbReference type="EMBL" id="NOU91401.1"/>
    </source>
</evidence>